<name>A0A6A7Y1N5_9HYPH</name>
<feature type="domain" description="Antitoxin VbhA" evidence="1">
    <location>
        <begin position="114"/>
        <end position="150"/>
    </location>
</feature>
<dbReference type="Gene3D" id="1.10.8.1050">
    <property type="entry name" value="Antitoxin VbhA-like"/>
    <property type="match status" value="1"/>
</dbReference>
<evidence type="ECO:0000259" key="2">
    <source>
        <dbReference type="Pfam" id="PF20172"/>
    </source>
</evidence>
<accession>A0A6A7Y1N5</accession>
<dbReference type="InterPro" id="IPR033788">
    <property type="entry name" value="VbhA-like"/>
</dbReference>
<evidence type="ECO:0000313" key="3">
    <source>
        <dbReference type="EMBL" id="MQT12031.1"/>
    </source>
</evidence>
<dbReference type="InterPro" id="IPR046668">
    <property type="entry name" value="DUF6538"/>
</dbReference>
<proteinExistence type="predicted"/>
<protein>
    <submittedName>
        <fullName evidence="3">Uncharacterized protein</fullName>
    </submittedName>
</protein>
<dbReference type="Pfam" id="PF18495">
    <property type="entry name" value="VbhA"/>
    <property type="match status" value="1"/>
</dbReference>
<keyword evidence="4" id="KW-1185">Reference proteome</keyword>
<dbReference type="InterPro" id="IPR041535">
    <property type="entry name" value="VbhA"/>
</dbReference>
<organism evidence="3 4">
    <name type="scientific">Segnochrobactrum spirostomi</name>
    <dbReference type="NCBI Taxonomy" id="2608987"/>
    <lineage>
        <taxon>Bacteria</taxon>
        <taxon>Pseudomonadati</taxon>
        <taxon>Pseudomonadota</taxon>
        <taxon>Alphaproteobacteria</taxon>
        <taxon>Hyphomicrobiales</taxon>
        <taxon>Segnochrobactraceae</taxon>
        <taxon>Segnochrobactrum</taxon>
    </lineage>
</organism>
<comment type="caution">
    <text evidence="3">The sequence shown here is derived from an EMBL/GenBank/DDBJ whole genome shotgun (WGS) entry which is preliminary data.</text>
</comment>
<dbReference type="CDD" id="cd11586">
    <property type="entry name" value="VbhA_like"/>
    <property type="match status" value="1"/>
</dbReference>
<gene>
    <name evidence="3" type="ORF">F0357_04980</name>
</gene>
<evidence type="ECO:0000313" key="4">
    <source>
        <dbReference type="Proteomes" id="UP000332515"/>
    </source>
</evidence>
<feature type="domain" description="DUF6538" evidence="2">
    <location>
        <begin position="7"/>
        <end position="66"/>
    </location>
</feature>
<dbReference type="Pfam" id="PF20172">
    <property type="entry name" value="DUF6538"/>
    <property type="match status" value="1"/>
</dbReference>
<dbReference type="InterPro" id="IPR043038">
    <property type="entry name" value="VbhA_sf"/>
</dbReference>
<sequence>MAGALRHLLNRNGRFFARLTIPKSLRPHLQNRTELRIPLGPDRREAVRLLAGAVAQMQEKLAAARRDAGEEMAPSVPTPKRRVSKPRAIYQLYQDLLFSDDFLRDREPDYAELVRKAHHTNRLEGIEPDPDIDHIFEAFVRGEIEATDLVPYIKAAQASR</sequence>
<dbReference type="Proteomes" id="UP000332515">
    <property type="component" value="Unassembled WGS sequence"/>
</dbReference>
<dbReference type="RefSeq" id="WP_153479356.1">
    <property type="nucleotide sequence ID" value="NZ_VWNA01000001.1"/>
</dbReference>
<reference evidence="3 4" key="1">
    <citation type="submission" date="2019-09" db="EMBL/GenBank/DDBJ databases">
        <title>Segnochrobactrum spirostomi gen. nov., sp. nov., isolated from the ciliate Spirostomum cf. yagiui and description of a novel family, Segnochrobactraceae fam. nov. within the order Rhizobiales of the class Alphaproteobacteria.</title>
        <authorList>
            <person name="Akter S."/>
            <person name="Shazib S.U.A."/>
            <person name="Shin M.K."/>
        </authorList>
    </citation>
    <scope>NUCLEOTIDE SEQUENCE [LARGE SCALE GENOMIC DNA]</scope>
    <source>
        <strain evidence="3 4">Sp-1</strain>
    </source>
</reference>
<dbReference type="AlphaFoldDB" id="A0A6A7Y1N5"/>
<evidence type="ECO:0000259" key="1">
    <source>
        <dbReference type="Pfam" id="PF18495"/>
    </source>
</evidence>
<dbReference type="EMBL" id="VWNA01000001">
    <property type="protein sequence ID" value="MQT12031.1"/>
    <property type="molecule type" value="Genomic_DNA"/>
</dbReference>